<gene>
    <name evidence="2" type="ORF">Purlil1_12268</name>
</gene>
<feature type="region of interest" description="Disordered" evidence="1">
    <location>
        <begin position="868"/>
        <end position="893"/>
    </location>
</feature>
<organism evidence="2 3">
    <name type="scientific">Purpureocillium lilacinum</name>
    <name type="common">Paecilomyces lilacinus</name>
    <dbReference type="NCBI Taxonomy" id="33203"/>
    <lineage>
        <taxon>Eukaryota</taxon>
        <taxon>Fungi</taxon>
        <taxon>Dikarya</taxon>
        <taxon>Ascomycota</taxon>
        <taxon>Pezizomycotina</taxon>
        <taxon>Sordariomycetes</taxon>
        <taxon>Hypocreomycetidae</taxon>
        <taxon>Hypocreales</taxon>
        <taxon>Ophiocordycipitaceae</taxon>
        <taxon>Purpureocillium</taxon>
    </lineage>
</organism>
<dbReference type="EMBL" id="JAWRVI010000095">
    <property type="protein sequence ID" value="KAK4077630.1"/>
    <property type="molecule type" value="Genomic_DNA"/>
</dbReference>
<sequence>MQDALLRPPNLEVRGAVFGGVSSEGRRRDPFLFLLLLLAGLRNYGGAQRLTAATAPGCQPAINGTAALDILPGMAKTLSIQPSFEYAYQLLFMMSCATANRPNTNAPSDHHVDFLQQFAAKERERAAKPAPLSAQEHAANRKQLSTVRFVKPKYADETQINVSGIFKKWTRHAAVPLPPEMNVGDWRDTILTLTRETLMDFFLFVCGNYKVRSWGTSEEYMRQFQQLYTTVTGQYMDRNDAKEVYKYHHHILVPRFGLRAPNIDGKPVLNEDSLRVILTFNIAYDTNIFALERHRIQLTGCYQLLCYTGVRPAELVDGQRKGPKDGSLEKLFGRKVVQDVEADVASDAPDEETRHLDQLLLQETTKRGRPKALCYEDILLMLVRHPTTGATIPAMAIKFIHHKGADNKPKPTIFFFTPTRKLLFNVIMVIIALALDDNAFDAPSLTDAASVYTKHVPGPTQCIPLRWKKEKLKIPVFRRIQGTSLSEVEPMTYSKLYYDMGRQSLDAGFEKAWTPRFARRGAANAANEIWTRDDYGRADYSPPGDAPDSVRDQMMRHDPKFATFSGAYLNENARFDLQNAFLEEEKQDQLFRMFAHVSLTRDPRAVRDMVPEEVWINTPPDPEIMALEEERAALKQGRYRIEGHVAEKRIRELTNKISTKRATRDRTIVKEYREYYFYNRPTWDIEAQARDVEEEAYEVPTIDLTIPERARLADLLCFQPTNWTDEEATQYNIEATNLMVALCGRKEAGRAGRTQRRPQAVSFLNLGSPKLDAVSDLCPEHDMFPLLMDATQCPVCIGDERLPLEERTFRWCRPTVRNDHFDDRHLGEWERAEQRGEAIRCEHPKCRREVFDHLDHFRSHVQSVHGVPLRSSEQVKQRRQRKVKQRLMARRDT</sequence>
<dbReference type="Proteomes" id="UP001287286">
    <property type="component" value="Unassembled WGS sequence"/>
</dbReference>
<protein>
    <recommendedName>
        <fullName evidence="4">FluG domain-containing protein</fullName>
    </recommendedName>
</protein>
<evidence type="ECO:0000256" key="1">
    <source>
        <dbReference type="SAM" id="MobiDB-lite"/>
    </source>
</evidence>
<dbReference type="PANTHER" id="PTHR37535">
    <property type="entry name" value="FLUG DOMAIN PROTEIN"/>
    <property type="match status" value="1"/>
</dbReference>
<comment type="caution">
    <text evidence="2">The sequence shown here is derived from an EMBL/GenBank/DDBJ whole genome shotgun (WGS) entry which is preliminary data.</text>
</comment>
<keyword evidence="3" id="KW-1185">Reference proteome</keyword>
<evidence type="ECO:0000313" key="3">
    <source>
        <dbReference type="Proteomes" id="UP001287286"/>
    </source>
</evidence>
<accession>A0ABR0BHB9</accession>
<proteinExistence type="predicted"/>
<evidence type="ECO:0000313" key="2">
    <source>
        <dbReference type="EMBL" id="KAK4077630.1"/>
    </source>
</evidence>
<dbReference type="InterPro" id="IPR021842">
    <property type="entry name" value="DUF3435"/>
</dbReference>
<dbReference type="PANTHER" id="PTHR37535:SF2">
    <property type="entry name" value="FINGER DOMAIN PROTEIN, PUTATIVE (AFU_ORTHOLOGUE AFUA_6G09300)-RELATED"/>
    <property type="match status" value="1"/>
</dbReference>
<feature type="compositionally biased region" description="Basic residues" evidence="1">
    <location>
        <begin position="877"/>
        <end position="893"/>
    </location>
</feature>
<reference evidence="2 3" key="1">
    <citation type="journal article" date="2024" name="Microbiol. Resour. Announc.">
        <title>Genome annotations for the ascomycete fungi Trichoderma harzianum, Trichoderma aggressivum, and Purpureocillium lilacinum.</title>
        <authorList>
            <person name="Beijen E.P.W."/>
            <person name="Ohm R.A."/>
        </authorList>
    </citation>
    <scope>NUCLEOTIDE SEQUENCE [LARGE SCALE GENOMIC DNA]</scope>
    <source>
        <strain evidence="2 3">CBS 150709</strain>
    </source>
</reference>
<name>A0ABR0BHB9_PURLI</name>
<evidence type="ECO:0008006" key="4">
    <source>
        <dbReference type="Google" id="ProtNLM"/>
    </source>
</evidence>
<dbReference type="Pfam" id="PF11917">
    <property type="entry name" value="DUF3435"/>
    <property type="match status" value="1"/>
</dbReference>